<dbReference type="PANTHER" id="PTHR43761">
    <property type="entry name" value="D-ISOMER SPECIFIC 2-HYDROXYACID DEHYDROGENASE FAMILY PROTEIN (AFU_ORTHOLOGUE AFUA_1G13630)"/>
    <property type="match status" value="1"/>
</dbReference>
<dbReference type="GO" id="GO:0051287">
    <property type="term" value="F:NAD binding"/>
    <property type="evidence" value="ECO:0007669"/>
    <property type="project" value="InterPro"/>
</dbReference>
<dbReference type="SUPFAM" id="SSF52283">
    <property type="entry name" value="Formate/glycerate dehydrogenase catalytic domain-like"/>
    <property type="match status" value="1"/>
</dbReference>
<proteinExistence type="inferred from homology"/>
<evidence type="ECO:0000256" key="2">
    <source>
        <dbReference type="ARBA" id="ARBA00023002"/>
    </source>
</evidence>
<accession>M9RFY9</accession>
<dbReference type="InterPro" id="IPR036291">
    <property type="entry name" value="NAD(P)-bd_dom_sf"/>
</dbReference>
<feature type="domain" description="D-isomer specific 2-hydroxyacid dehydrogenase catalytic" evidence="5">
    <location>
        <begin position="30"/>
        <end position="310"/>
    </location>
</feature>
<dbReference type="RefSeq" id="WP_015494690.1">
    <property type="nucleotide sequence ID" value="NC_020908.1"/>
</dbReference>
<organism evidence="7 8">
    <name type="scientific">Octadecabacter arcticus 238</name>
    <dbReference type="NCBI Taxonomy" id="391616"/>
    <lineage>
        <taxon>Bacteria</taxon>
        <taxon>Pseudomonadati</taxon>
        <taxon>Pseudomonadota</taxon>
        <taxon>Alphaproteobacteria</taxon>
        <taxon>Rhodobacterales</taxon>
        <taxon>Roseobacteraceae</taxon>
        <taxon>Octadecabacter</taxon>
    </lineage>
</organism>
<dbReference type="AlphaFoldDB" id="M9RFY9"/>
<dbReference type="Pfam" id="PF02826">
    <property type="entry name" value="2-Hacid_dh_C"/>
    <property type="match status" value="1"/>
</dbReference>
<dbReference type="STRING" id="391616.OA238_c13280"/>
<keyword evidence="2 4" id="KW-0560">Oxidoreductase</keyword>
<dbReference type="PANTHER" id="PTHR43761:SF1">
    <property type="entry name" value="D-ISOMER SPECIFIC 2-HYDROXYACID DEHYDROGENASE CATALYTIC DOMAIN-CONTAINING PROTEIN-RELATED"/>
    <property type="match status" value="1"/>
</dbReference>
<protein>
    <submittedName>
        <fullName evidence="7">2-hydroxyacid dehydrogenase family protein</fullName>
    </submittedName>
</protein>
<name>M9RFY9_9RHOB</name>
<dbReference type="EMBL" id="CP003742">
    <property type="protein sequence ID" value="AGI71489.1"/>
    <property type="molecule type" value="Genomic_DNA"/>
</dbReference>
<dbReference type="PROSITE" id="PS00671">
    <property type="entry name" value="D_2_HYDROXYACID_DH_3"/>
    <property type="match status" value="1"/>
</dbReference>
<evidence type="ECO:0000256" key="3">
    <source>
        <dbReference type="ARBA" id="ARBA00023027"/>
    </source>
</evidence>
<dbReference type="KEGG" id="oar:OA238_c13280"/>
<sequence>MKVLGSTYLPIMQRLAEKISETAELRAFDETVPFADQLGDIDVLMLGHQKVTAADLDRAPRLRLIHQHGRGTDSLDLAAATERGIVVANVPGGNSVAVAEHCLALMLFQAKQLGLTEAFIERRIVGAPSGLEIKGKSLLIVGLGAAGSELARMARALGMRVLATKRRPDPAQAVDVDVLRGSGELHSLLPEGDFVVVLAALTNETRGLIGAQELNLMKPTAFLVNAGRGALVDYDALREALEMERIAGAAFDTFWAEPADPKDPILGMSGFLLTPHVAGFSDEAIEHVTGIIAQNISSLSTNGPILNVVNEGT</sequence>
<dbReference type="OrthoDB" id="7374922at2"/>
<dbReference type="Gene3D" id="3.40.50.720">
    <property type="entry name" value="NAD(P)-binding Rossmann-like Domain"/>
    <property type="match status" value="2"/>
</dbReference>
<keyword evidence="8" id="KW-1185">Reference proteome</keyword>
<dbReference type="eggNOG" id="COG0111">
    <property type="taxonomic scope" value="Bacteria"/>
</dbReference>
<evidence type="ECO:0000256" key="4">
    <source>
        <dbReference type="RuleBase" id="RU003719"/>
    </source>
</evidence>
<comment type="similarity">
    <text evidence="1 4">Belongs to the D-isomer specific 2-hydroxyacid dehydrogenase family.</text>
</comment>
<reference evidence="7 8" key="1">
    <citation type="journal article" date="2013" name="PLoS ONE">
        <title>Poles Apart: Arctic and Antarctic Octadecabacter strains Share High Genome Plasticity and a New Type of Xanthorhodopsin.</title>
        <authorList>
            <person name="Vollmers J."/>
            <person name="Voget S."/>
            <person name="Dietrich S."/>
            <person name="Gollnow K."/>
            <person name="Smits M."/>
            <person name="Meyer K."/>
            <person name="Brinkhoff T."/>
            <person name="Simon M."/>
            <person name="Daniel R."/>
        </authorList>
    </citation>
    <scope>NUCLEOTIDE SEQUENCE [LARGE SCALE GENOMIC DNA]</scope>
    <source>
        <strain evidence="7 8">238</strain>
    </source>
</reference>
<feature type="domain" description="D-isomer specific 2-hydroxyacid dehydrogenase NAD-binding" evidence="6">
    <location>
        <begin position="104"/>
        <end position="278"/>
    </location>
</feature>
<dbReference type="Proteomes" id="UP000004688">
    <property type="component" value="Chromosome"/>
</dbReference>
<dbReference type="InterPro" id="IPR029753">
    <property type="entry name" value="D-isomer_DH_CS"/>
</dbReference>
<dbReference type="SUPFAM" id="SSF51735">
    <property type="entry name" value="NAD(P)-binding Rossmann-fold domains"/>
    <property type="match status" value="1"/>
</dbReference>
<evidence type="ECO:0000313" key="7">
    <source>
        <dbReference type="EMBL" id="AGI71489.1"/>
    </source>
</evidence>
<dbReference type="InterPro" id="IPR006139">
    <property type="entry name" value="D-isomer_2_OHA_DH_cat_dom"/>
</dbReference>
<evidence type="ECO:0000259" key="6">
    <source>
        <dbReference type="Pfam" id="PF02826"/>
    </source>
</evidence>
<evidence type="ECO:0000259" key="5">
    <source>
        <dbReference type="Pfam" id="PF00389"/>
    </source>
</evidence>
<evidence type="ECO:0000313" key="8">
    <source>
        <dbReference type="Proteomes" id="UP000004688"/>
    </source>
</evidence>
<keyword evidence="3" id="KW-0520">NAD</keyword>
<dbReference type="HOGENOM" id="CLU_019796_1_3_5"/>
<dbReference type="InterPro" id="IPR050418">
    <property type="entry name" value="D-iso_2-hydroxyacid_DH_PdxB"/>
</dbReference>
<evidence type="ECO:0000256" key="1">
    <source>
        <dbReference type="ARBA" id="ARBA00005854"/>
    </source>
</evidence>
<gene>
    <name evidence="7" type="ORF">OA238_c13280</name>
</gene>
<dbReference type="GO" id="GO:0016616">
    <property type="term" value="F:oxidoreductase activity, acting on the CH-OH group of donors, NAD or NADP as acceptor"/>
    <property type="evidence" value="ECO:0007669"/>
    <property type="project" value="InterPro"/>
</dbReference>
<dbReference type="InterPro" id="IPR006140">
    <property type="entry name" value="D-isomer_DH_NAD-bd"/>
</dbReference>
<dbReference type="Pfam" id="PF00389">
    <property type="entry name" value="2-Hacid_dh"/>
    <property type="match status" value="1"/>
</dbReference>